<dbReference type="Pfam" id="PF05485">
    <property type="entry name" value="THAP"/>
    <property type="match status" value="2"/>
</dbReference>
<feature type="compositionally biased region" description="Basic residues" evidence="6">
    <location>
        <begin position="96"/>
        <end position="107"/>
    </location>
</feature>
<dbReference type="InterPro" id="IPR052224">
    <property type="entry name" value="THAP_domain_protein"/>
</dbReference>
<feature type="domain" description="THAP-type" evidence="8">
    <location>
        <begin position="120"/>
        <end position="211"/>
    </location>
</feature>
<accession>A0A9P0MY64</accession>
<protein>
    <recommendedName>
        <fullName evidence="8">THAP-type domain-containing protein</fullName>
    </recommendedName>
</protein>
<evidence type="ECO:0000256" key="1">
    <source>
        <dbReference type="ARBA" id="ARBA00022723"/>
    </source>
</evidence>
<dbReference type="GO" id="GO:0008270">
    <property type="term" value="F:zinc ion binding"/>
    <property type="evidence" value="ECO:0007669"/>
    <property type="project" value="UniProtKB-KW"/>
</dbReference>
<dbReference type="PROSITE" id="PS50950">
    <property type="entry name" value="ZF_THAP"/>
    <property type="match status" value="2"/>
</dbReference>
<proteinExistence type="predicted"/>
<dbReference type="GO" id="GO:0003677">
    <property type="term" value="F:DNA binding"/>
    <property type="evidence" value="ECO:0007669"/>
    <property type="project" value="UniProtKB-UniRule"/>
</dbReference>
<reference evidence="9" key="1">
    <citation type="submission" date="2022-01" db="EMBL/GenBank/DDBJ databases">
        <authorList>
            <person name="King R."/>
        </authorList>
    </citation>
    <scope>NUCLEOTIDE SEQUENCE</scope>
</reference>
<feature type="region of interest" description="Disordered" evidence="6">
    <location>
        <begin position="93"/>
        <end position="115"/>
    </location>
</feature>
<organism evidence="9 10">
    <name type="scientific">Nezara viridula</name>
    <name type="common">Southern green stink bug</name>
    <name type="synonym">Cimex viridulus</name>
    <dbReference type="NCBI Taxonomy" id="85310"/>
    <lineage>
        <taxon>Eukaryota</taxon>
        <taxon>Metazoa</taxon>
        <taxon>Ecdysozoa</taxon>
        <taxon>Arthropoda</taxon>
        <taxon>Hexapoda</taxon>
        <taxon>Insecta</taxon>
        <taxon>Pterygota</taxon>
        <taxon>Neoptera</taxon>
        <taxon>Paraneoptera</taxon>
        <taxon>Hemiptera</taxon>
        <taxon>Heteroptera</taxon>
        <taxon>Panheteroptera</taxon>
        <taxon>Pentatomomorpha</taxon>
        <taxon>Pentatomoidea</taxon>
        <taxon>Pentatomidae</taxon>
        <taxon>Pentatominae</taxon>
        <taxon>Nezara</taxon>
    </lineage>
</organism>
<feature type="region of interest" description="Disordered" evidence="6">
    <location>
        <begin position="251"/>
        <end position="297"/>
    </location>
</feature>
<dbReference type="InterPro" id="IPR006612">
    <property type="entry name" value="THAP_Znf"/>
</dbReference>
<keyword evidence="10" id="KW-1185">Reference proteome</keyword>
<dbReference type="SMART" id="SM00692">
    <property type="entry name" value="DM3"/>
    <property type="match status" value="2"/>
</dbReference>
<evidence type="ECO:0000256" key="3">
    <source>
        <dbReference type="ARBA" id="ARBA00022833"/>
    </source>
</evidence>
<feature type="compositionally biased region" description="Polar residues" evidence="6">
    <location>
        <begin position="271"/>
        <end position="290"/>
    </location>
</feature>
<dbReference type="PANTHER" id="PTHR46927:SF3">
    <property type="entry name" value="THAP-TYPE DOMAIN-CONTAINING PROTEIN"/>
    <property type="match status" value="1"/>
</dbReference>
<evidence type="ECO:0000313" key="10">
    <source>
        <dbReference type="Proteomes" id="UP001152798"/>
    </source>
</evidence>
<evidence type="ECO:0000256" key="7">
    <source>
        <dbReference type="SAM" id="SignalP"/>
    </source>
</evidence>
<feature type="domain" description="THAP-type" evidence="8">
    <location>
        <begin position="10"/>
        <end position="89"/>
    </location>
</feature>
<keyword evidence="3" id="KW-0862">Zinc</keyword>
<dbReference type="PANTHER" id="PTHR46927">
    <property type="entry name" value="AGAP005574-PA"/>
    <property type="match status" value="1"/>
</dbReference>
<dbReference type="Proteomes" id="UP001152798">
    <property type="component" value="Chromosome 7"/>
</dbReference>
<dbReference type="OrthoDB" id="6621318at2759"/>
<keyword evidence="2 5" id="KW-0863">Zinc-finger</keyword>
<keyword evidence="1" id="KW-0479">Metal-binding</keyword>
<feature type="compositionally biased region" description="Basic and acidic residues" evidence="6">
    <location>
        <begin position="251"/>
        <end position="267"/>
    </location>
</feature>
<evidence type="ECO:0000256" key="6">
    <source>
        <dbReference type="SAM" id="MobiDB-lite"/>
    </source>
</evidence>
<dbReference type="SUPFAM" id="SSF57716">
    <property type="entry name" value="Glucocorticoid receptor-like (DNA-binding domain)"/>
    <property type="match status" value="2"/>
</dbReference>
<dbReference type="Gene3D" id="6.20.210.20">
    <property type="entry name" value="THAP domain"/>
    <property type="match status" value="2"/>
</dbReference>
<dbReference type="SMART" id="SM00980">
    <property type="entry name" value="THAP"/>
    <property type="match status" value="2"/>
</dbReference>
<evidence type="ECO:0000313" key="9">
    <source>
        <dbReference type="EMBL" id="CAH1406767.1"/>
    </source>
</evidence>
<sequence length="297" mass="34409">MCHVFFSYYLMVHCCAFGCSNSSEKGFSMKRFPSNPQRRKVWAAKVKRENWTPTNATRICEAHFTPDMFEQNRADGRPLLKWNAIPTIFPHIPEKKSRKHPKKRSSNRRTVEQSASAVDMPGSICSVAMCKSNAIISKKLGDNVRFFTFPKDVKLRREWVKRCSRSEKFNPINKRICSKHFKPDDFEDAIEAMIQDRLPKILKRDCIPSLNLKPEKILNVNLSDTKKTRLERAAKRKQKDFIKRILEAEKEHDFDSDGSVKSDNKEDNMEESWSTDMDQNDETGLTSQDLITDKGGL</sequence>
<evidence type="ECO:0000256" key="2">
    <source>
        <dbReference type="ARBA" id="ARBA00022771"/>
    </source>
</evidence>
<keyword evidence="4 5" id="KW-0238">DNA-binding</keyword>
<gene>
    <name evidence="9" type="ORF">NEZAVI_LOCUS14638</name>
</gene>
<evidence type="ECO:0000259" key="8">
    <source>
        <dbReference type="PROSITE" id="PS50950"/>
    </source>
</evidence>
<keyword evidence="7" id="KW-0732">Signal</keyword>
<evidence type="ECO:0000256" key="4">
    <source>
        <dbReference type="ARBA" id="ARBA00023125"/>
    </source>
</evidence>
<feature type="signal peptide" evidence="7">
    <location>
        <begin position="1"/>
        <end position="16"/>
    </location>
</feature>
<feature type="chain" id="PRO_5040294638" description="THAP-type domain-containing protein" evidence="7">
    <location>
        <begin position="17"/>
        <end position="297"/>
    </location>
</feature>
<dbReference type="AlphaFoldDB" id="A0A9P0MY64"/>
<evidence type="ECO:0000256" key="5">
    <source>
        <dbReference type="PROSITE-ProRule" id="PRU00309"/>
    </source>
</evidence>
<name>A0A9P0MY64_NEZVI</name>
<dbReference type="EMBL" id="OV725083">
    <property type="protein sequence ID" value="CAH1406767.1"/>
    <property type="molecule type" value="Genomic_DNA"/>
</dbReference>
<dbReference type="InterPro" id="IPR038441">
    <property type="entry name" value="THAP_Znf_sf"/>
</dbReference>